<proteinExistence type="predicted"/>
<organism evidence="2 3">
    <name type="scientific">Arctia plantaginis</name>
    <name type="common">Wood tiger moth</name>
    <name type="synonym">Phalaena plantaginis</name>
    <dbReference type="NCBI Taxonomy" id="874455"/>
    <lineage>
        <taxon>Eukaryota</taxon>
        <taxon>Metazoa</taxon>
        <taxon>Ecdysozoa</taxon>
        <taxon>Arthropoda</taxon>
        <taxon>Hexapoda</taxon>
        <taxon>Insecta</taxon>
        <taxon>Pterygota</taxon>
        <taxon>Neoptera</taxon>
        <taxon>Endopterygota</taxon>
        <taxon>Lepidoptera</taxon>
        <taxon>Glossata</taxon>
        <taxon>Ditrysia</taxon>
        <taxon>Noctuoidea</taxon>
        <taxon>Erebidae</taxon>
        <taxon>Arctiinae</taxon>
        <taxon>Arctia</taxon>
    </lineage>
</organism>
<feature type="compositionally biased region" description="Basic and acidic residues" evidence="1">
    <location>
        <begin position="28"/>
        <end position="47"/>
    </location>
</feature>
<reference evidence="2 3" key="1">
    <citation type="submission" date="2020-04" db="EMBL/GenBank/DDBJ databases">
        <authorList>
            <person name="Wallbank WR R."/>
            <person name="Pardo Diaz C."/>
            <person name="Kozak K."/>
            <person name="Martin S."/>
            <person name="Jiggins C."/>
            <person name="Moest M."/>
            <person name="Warren A I."/>
            <person name="Byers J.R.P. K."/>
            <person name="Montejo-Kovacevich G."/>
            <person name="Yen C E."/>
        </authorList>
    </citation>
    <scope>NUCLEOTIDE SEQUENCE [LARGE SCALE GENOMIC DNA]</scope>
</reference>
<feature type="compositionally biased region" description="Basic and acidic residues" evidence="1">
    <location>
        <begin position="1"/>
        <end position="13"/>
    </location>
</feature>
<gene>
    <name evidence="2" type="ORF">APLA_LOCUS7868</name>
</gene>
<name>A0A8S0ZTZ3_ARCPL</name>
<sequence>MNCPVKREKRTEEPPATEKGANFWRENSAQHERRGRVCRERALRNERTPAATATECTATTSATLGQWSGRQNAPPPPQAGTGTSSHRI</sequence>
<comment type="caution">
    <text evidence="2">The sequence shown here is derived from an EMBL/GenBank/DDBJ whole genome shotgun (WGS) entry which is preliminary data.</text>
</comment>
<evidence type="ECO:0000256" key="1">
    <source>
        <dbReference type="SAM" id="MobiDB-lite"/>
    </source>
</evidence>
<evidence type="ECO:0000313" key="2">
    <source>
        <dbReference type="EMBL" id="CAB3237408.1"/>
    </source>
</evidence>
<feature type="region of interest" description="Disordered" evidence="1">
    <location>
        <begin position="1"/>
        <end position="88"/>
    </location>
</feature>
<feature type="compositionally biased region" description="Low complexity" evidence="1">
    <location>
        <begin position="48"/>
        <end position="63"/>
    </location>
</feature>
<dbReference type="AlphaFoldDB" id="A0A8S0ZTZ3"/>
<evidence type="ECO:0000313" key="3">
    <source>
        <dbReference type="Proteomes" id="UP000494256"/>
    </source>
</evidence>
<dbReference type="EMBL" id="CADEBD010000303">
    <property type="protein sequence ID" value="CAB3237408.1"/>
    <property type="molecule type" value="Genomic_DNA"/>
</dbReference>
<protein>
    <submittedName>
        <fullName evidence="2">Uncharacterized protein</fullName>
    </submittedName>
</protein>
<accession>A0A8S0ZTZ3</accession>
<dbReference type="Proteomes" id="UP000494256">
    <property type="component" value="Unassembled WGS sequence"/>
</dbReference>